<reference evidence="1 2" key="1">
    <citation type="journal article" date="2016" name="Genome Announc.">
        <title>Complete Genome Sequence of Bacillus megaterium Bacteriophage Eldridge.</title>
        <authorList>
            <person name="Reveille A.M."/>
            <person name="Eldridge K.A."/>
            <person name="Temple L.M."/>
        </authorList>
    </citation>
    <scope>NUCLEOTIDE SEQUENCE [LARGE SCALE GENOMIC DNA]</scope>
</reference>
<sequence length="271" mass="31955">MLYIHDVWVNWFEGAVNGYEVPEFEAWRKDDVVELLDQAPLLYVTEELFDYVENGMNELPKKLLKTIHQRGYIRKSNERRKVEHLAVLTDGLRTLVIDTDALLDEDEGTEDVSFYPYKKSRLILRQYHLVLEMIEDSEPTDFGAEFIEEEADETTDGIILNITNVHMMGLTRREKEMKEILIDCLYQLSQSESLEEVRYWYTELFPGSMIDITTENWSIEKMVLDMHDHLSEGWDEQHVAIGHKLSRYFLMDEDWNEKSKDAYKATGVKVI</sequence>
<accession>A0A109ZRE1</accession>
<dbReference type="Proteomes" id="UP000204502">
    <property type="component" value="Segment"/>
</dbReference>
<organism evidence="1 2">
    <name type="scientific">Bacillus phage Eldridge</name>
    <dbReference type="NCBI Taxonomy" id="1776293"/>
    <lineage>
        <taxon>Viruses</taxon>
        <taxon>Duplodnaviria</taxon>
        <taxon>Heunggongvirae</taxon>
        <taxon>Uroviricota</taxon>
        <taxon>Caudoviricetes</taxon>
        <taxon>Herelleviridae</taxon>
        <taxon>Bastillevirinae</taxon>
        <taxon>Eldridgevirus</taxon>
        <taxon>Eldridgevirus eldridge</taxon>
    </lineage>
</organism>
<evidence type="ECO:0000313" key="1">
    <source>
        <dbReference type="EMBL" id="AMB18606.1"/>
    </source>
</evidence>
<dbReference type="KEGG" id="vg:28801685"/>
<dbReference type="RefSeq" id="YP_009274730.1">
    <property type="nucleotide sequence ID" value="NC_030920.1"/>
</dbReference>
<dbReference type="OrthoDB" id="7133at10239"/>
<proteinExistence type="predicted"/>
<evidence type="ECO:0000313" key="2">
    <source>
        <dbReference type="Proteomes" id="UP000204502"/>
    </source>
</evidence>
<evidence type="ECO:0008006" key="3">
    <source>
        <dbReference type="Google" id="ProtNLM"/>
    </source>
</evidence>
<keyword evidence="2" id="KW-1185">Reference proteome</keyword>
<gene>
    <name evidence="1" type="ORF">Eldridge_023</name>
</gene>
<name>A0A109ZRE1_9CAUD</name>
<dbReference type="GeneID" id="28801685"/>
<protein>
    <recommendedName>
        <fullName evidence="3">DUF3603 family protein</fullName>
    </recommendedName>
</protein>
<dbReference type="InterPro" id="IPR020909">
    <property type="entry name" value="UPF0736"/>
</dbReference>
<dbReference type="Pfam" id="PF12227">
    <property type="entry name" value="DUF3603"/>
    <property type="match status" value="1"/>
</dbReference>
<dbReference type="EMBL" id="KU253712">
    <property type="protein sequence ID" value="AMB18606.1"/>
    <property type="molecule type" value="Genomic_DNA"/>
</dbReference>